<evidence type="ECO:0000313" key="3">
    <source>
        <dbReference type="EMBL" id="WSE28410.1"/>
    </source>
</evidence>
<feature type="transmembrane region" description="Helical" evidence="2">
    <location>
        <begin position="114"/>
        <end position="135"/>
    </location>
</feature>
<keyword evidence="2" id="KW-0472">Membrane</keyword>
<dbReference type="Proteomes" id="UP001330812">
    <property type="component" value="Chromosome"/>
</dbReference>
<feature type="compositionally biased region" description="Basic and acidic residues" evidence="1">
    <location>
        <begin position="1"/>
        <end position="12"/>
    </location>
</feature>
<name>A0ABZ1I1Z2_9PSEU</name>
<evidence type="ECO:0000256" key="2">
    <source>
        <dbReference type="SAM" id="Phobius"/>
    </source>
</evidence>
<feature type="region of interest" description="Disordered" evidence="1">
    <location>
        <begin position="1"/>
        <end position="25"/>
    </location>
</feature>
<keyword evidence="4" id="KW-1185">Reference proteome</keyword>
<dbReference type="EMBL" id="CP142149">
    <property type="protein sequence ID" value="WSE28410.1"/>
    <property type="molecule type" value="Genomic_DNA"/>
</dbReference>
<keyword evidence="2" id="KW-0812">Transmembrane</keyword>
<evidence type="ECO:0000256" key="1">
    <source>
        <dbReference type="SAM" id="MobiDB-lite"/>
    </source>
</evidence>
<gene>
    <name evidence="3" type="ORF">VSH64_37080</name>
</gene>
<proteinExistence type="predicted"/>
<organism evidence="3 4">
    <name type="scientific">Amycolatopsis rhabdoformis</name>
    <dbReference type="NCBI Taxonomy" id="1448059"/>
    <lineage>
        <taxon>Bacteria</taxon>
        <taxon>Bacillati</taxon>
        <taxon>Actinomycetota</taxon>
        <taxon>Actinomycetes</taxon>
        <taxon>Pseudonocardiales</taxon>
        <taxon>Pseudonocardiaceae</taxon>
        <taxon>Amycolatopsis</taxon>
    </lineage>
</organism>
<sequence>MTPPDAADHPKPDAVITGHEAPADERGELGEALGDEAEWALAAGEANVIPDDAAQLFAKPGDEFRLKPGPGLEPDDHLRISILWMLFALVVFSIFMIALGMACKWFDSDFGKSILQVVVGPVIGALAAVVGYLFAERKKG</sequence>
<keyword evidence="2" id="KW-1133">Transmembrane helix</keyword>
<protein>
    <submittedName>
        <fullName evidence="3">Uncharacterized protein</fullName>
    </submittedName>
</protein>
<feature type="transmembrane region" description="Helical" evidence="2">
    <location>
        <begin position="82"/>
        <end position="102"/>
    </location>
</feature>
<dbReference type="RefSeq" id="WP_326567411.1">
    <property type="nucleotide sequence ID" value="NZ_CP142149.1"/>
</dbReference>
<accession>A0ABZ1I1Z2</accession>
<reference evidence="3 4" key="1">
    <citation type="journal article" date="2015" name="Int. J. Syst. Evol. Microbiol.">
        <title>Amycolatopsis rhabdoformis sp. nov., an actinomycete isolated from a tropical forest soil.</title>
        <authorList>
            <person name="Souza W.R."/>
            <person name="Silva R.E."/>
            <person name="Goodfellow M."/>
            <person name="Busarakam K."/>
            <person name="Figueiro F.S."/>
            <person name="Ferreira D."/>
            <person name="Rodrigues-Filho E."/>
            <person name="Moraes L.A.B."/>
            <person name="Zucchi T.D."/>
        </authorList>
    </citation>
    <scope>NUCLEOTIDE SEQUENCE [LARGE SCALE GENOMIC DNA]</scope>
    <source>
        <strain evidence="3 4">NCIMB 14900</strain>
    </source>
</reference>
<evidence type="ECO:0000313" key="4">
    <source>
        <dbReference type="Proteomes" id="UP001330812"/>
    </source>
</evidence>